<proteinExistence type="predicted"/>
<evidence type="ECO:0000313" key="3">
    <source>
        <dbReference type="Proteomes" id="UP000044806"/>
    </source>
</evidence>
<dbReference type="EMBL" id="CWOW01000080">
    <property type="protein sequence ID" value="CSB23414.1"/>
    <property type="molecule type" value="Genomic_DNA"/>
</dbReference>
<organism evidence="2 3">
    <name type="scientific">Vibrio cholerae</name>
    <dbReference type="NCBI Taxonomy" id="666"/>
    <lineage>
        <taxon>Bacteria</taxon>
        <taxon>Pseudomonadati</taxon>
        <taxon>Pseudomonadota</taxon>
        <taxon>Gammaproteobacteria</taxon>
        <taxon>Vibrionales</taxon>
        <taxon>Vibrionaceae</taxon>
        <taxon>Vibrio</taxon>
    </lineage>
</organism>
<gene>
    <name evidence="2" type="ORF">ERS013165_03945</name>
</gene>
<name>A0A655SK05_VIBCL</name>
<dbReference type="AlphaFoldDB" id="A0A655SK05"/>
<protein>
    <submittedName>
        <fullName evidence="2">Replication gene A protein</fullName>
    </submittedName>
</protein>
<accession>A0A655SK05</accession>
<evidence type="ECO:0000256" key="1">
    <source>
        <dbReference type="SAM" id="MobiDB-lite"/>
    </source>
</evidence>
<sequence length="108" mass="12651">MQPDRLKGSQNDQIVDEVAISALFKGSTLRLDDETELKIRPAEVDEHGKIRPARLVEVKREVDSDIWCRFEGWEKFEQQMEKLNQKPQEHSQPDLSFFQELEGDWPLA</sequence>
<evidence type="ECO:0000313" key="2">
    <source>
        <dbReference type="EMBL" id="CSB23414.1"/>
    </source>
</evidence>
<dbReference type="Proteomes" id="UP000044806">
    <property type="component" value="Unassembled WGS sequence"/>
</dbReference>
<feature type="region of interest" description="Disordered" evidence="1">
    <location>
        <begin position="81"/>
        <end position="108"/>
    </location>
</feature>
<reference evidence="2 3" key="1">
    <citation type="submission" date="2015-07" db="EMBL/GenBank/DDBJ databases">
        <authorList>
            <consortium name="Pathogen Informatics"/>
        </authorList>
    </citation>
    <scope>NUCLEOTIDE SEQUENCE [LARGE SCALE GENOMIC DNA]</scope>
    <source>
        <strain evidence="2 3">A51</strain>
    </source>
</reference>
<feature type="compositionally biased region" description="Basic and acidic residues" evidence="1">
    <location>
        <begin position="81"/>
        <end position="92"/>
    </location>
</feature>